<evidence type="ECO:0000256" key="3">
    <source>
        <dbReference type="ARBA" id="ARBA00022989"/>
    </source>
</evidence>
<feature type="transmembrane region" description="Helical" evidence="5">
    <location>
        <begin position="360"/>
        <end position="379"/>
    </location>
</feature>
<feature type="transmembrane region" description="Helical" evidence="5">
    <location>
        <begin position="331"/>
        <end position="354"/>
    </location>
</feature>
<reference evidence="7" key="1">
    <citation type="submission" date="2022-08" db="EMBL/GenBank/DDBJ databases">
        <authorList>
            <person name="Somphong A."/>
            <person name="Phongsopitanun W."/>
        </authorList>
    </citation>
    <scope>NUCLEOTIDE SEQUENCE</scope>
    <source>
        <strain evidence="7">LP05-1</strain>
    </source>
</reference>
<feature type="domain" description="Major facilitator superfamily (MFS) profile" evidence="6">
    <location>
        <begin position="11"/>
        <end position="390"/>
    </location>
</feature>
<dbReference type="PROSITE" id="PS50850">
    <property type="entry name" value="MFS"/>
    <property type="match status" value="1"/>
</dbReference>
<dbReference type="SUPFAM" id="SSF103473">
    <property type="entry name" value="MFS general substrate transporter"/>
    <property type="match status" value="1"/>
</dbReference>
<proteinExistence type="predicted"/>
<feature type="transmembrane region" description="Helical" evidence="5">
    <location>
        <begin position="297"/>
        <end position="319"/>
    </location>
</feature>
<feature type="transmembrane region" description="Helical" evidence="5">
    <location>
        <begin position="274"/>
        <end position="291"/>
    </location>
</feature>
<dbReference type="PANTHER" id="PTHR23542:SF1">
    <property type="entry name" value="MAJOR FACILITATOR SUPERFAMILY (MFS) PROFILE DOMAIN-CONTAINING PROTEIN"/>
    <property type="match status" value="1"/>
</dbReference>
<dbReference type="EMBL" id="JANUGQ010000040">
    <property type="protein sequence ID" value="MCS0639634.1"/>
    <property type="molecule type" value="Genomic_DNA"/>
</dbReference>
<keyword evidence="8" id="KW-1185">Reference proteome</keyword>
<sequence length="400" mass="40645">MPYLPVLRRPSVVRLLTGSWVGRLPSAMAALAVPLALREAGASYGFVGLAAGTFAIAAAVGAPLVGRLVDRRGQTMILLVTAVLAAVGFITVATVPDSRPLVLFGAAVAGAATPPLEPCLRALWPDLVPADDLESAYALDSSAQELVFVAGPLAVAATVAVASPAVVLWVQAALGIAGVLVVATAGPSRRWRAATRSTDWLGPLRERGLVLLLVCLAGVGFAIGTLNIVVVHYAEGRAFPGGAPGLLALHAGGSLIGVLIYGARRWTAALPLRARLLSLGLLLGYSLLILVPPPPLMAPLMVLTGLFLAPLLATTFMLVGELAPAGTTTEAFAWLITLFASGTSLGSAVTGAVLQRGGEHWGAAPGALGISVTVLLLLAGRRALRVPGAPVSRAVTSEVG</sequence>
<name>A0ABT2CST4_9ACTN</name>
<dbReference type="RefSeq" id="WP_258790961.1">
    <property type="nucleotide sequence ID" value="NZ_JANUGQ010000040.1"/>
</dbReference>
<evidence type="ECO:0000256" key="4">
    <source>
        <dbReference type="ARBA" id="ARBA00023136"/>
    </source>
</evidence>
<evidence type="ECO:0000313" key="7">
    <source>
        <dbReference type="EMBL" id="MCS0639634.1"/>
    </source>
</evidence>
<keyword evidence="4 5" id="KW-0472">Membrane</keyword>
<dbReference type="InterPro" id="IPR036259">
    <property type="entry name" value="MFS_trans_sf"/>
</dbReference>
<keyword evidence="2 5" id="KW-0812">Transmembrane</keyword>
<evidence type="ECO:0000259" key="6">
    <source>
        <dbReference type="PROSITE" id="PS50850"/>
    </source>
</evidence>
<dbReference type="PANTHER" id="PTHR23542">
    <property type="match status" value="1"/>
</dbReference>
<feature type="transmembrane region" description="Helical" evidence="5">
    <location>
        <begin position="242"/>
        <end position="262"/>
    </location>
</feature>
<evidence type="ECO:0000256" key="5">
    <source>
        <dbReference type="SAM" id="Phobius"/>
    </source>
</evidence>
<feature type="transmembrane region" description="Helical" evidence="5">
    <location>
        <begin position="12"/>
        <end position="37"/>
    </location>
</feature>
<comment type="caution">
    <text evidence="7">The sequence shown here is derived from an EMBL/GenBank/DDBJ whole genome shotgun (WGS) entry which is preliminary data.</text>
</comment>
<organism evidence="7 8">
    <name type="scientific">Streptomyces pyxinae</name>
    <dbReference type="NCBI Taxonomy" id="2970734"/>
    <lineage>
        <taxon>Bacteria</taxon>
        <taxon>Bacillati</taxon>
        <taxon>Actinomycetota</taxon>
        <taxon>Actinomycetes</taxon>
        <taxon>Kitasatosporales</taxon>
        <taxon>Streptomycetaceae</taxon>
        <taxon>Streptomyces</taxon>
    </lineage>
</organism>
<feature type="transmembrane region" description="Helical" evidence="5">
    <location>
        <begin position="43"/>
        <end position="65"/>
    </location>
</feature>
<protein>
    <submittedName>
        <fullName evidence="7">MFS transporter</fullName>
    </submittedName>
</protein>
<dbReference type="Gene3D" id="1.20.1250.20">
    <property type="entry name" value="MFS general substrate transporter like domains"/>
    <property type="match status" value="1"/>
</dbReference>
<dbReference type="InterPro" id="IPR020846">
    <property type="entry name" value="MFS_dom"/>
</dbReference>
<gene>
    <name evidence="7" type="ORF">NX801_29155</name>
</gene>
<accession>A0ABT2CST4</accession>
<dbReference type="InterPro" id="IPR011701">
    <property type="entry name" value="MFS"/>
</dbReference>
<dbReference type="Pfam" id="PF07690">
    <property type="entry name" value="MFS_1"/>
    <property type="match status" value="1"/>
</dbReference>
<evidence type="ECO:0000256" key="1">
    <source>
        <dbReference type="ARBA" id="ARBA00004651"/>
    </source>
</evidence>
<feature type="transmembrane region" description="Helical" evidence="5">
    <location>
        <begin position="168"/>
        <end position="188"/>
    </location>
</feature>
<dbReference type="Proteomes" id="UP001431313">
    <property type="component" value="Unassembled WGS sequence"/>
</dbReference>
<evidence type="ECO:0000256" key="2">
    <source>
        <dbReference type="ARBA" id="ARBA00022692"/>
    </source>
</evidence>
<feature type="transmembrane region" description="Helical" evidence="5">
    <location>
        <begin position="77"/>
        <end position="95"/>
    </location>
</feature>
<comment type="subcellular location">
    <subcellularLocation>
        <location evidence="1">Cell membrane</location>
        <topology evidence="1">Multi-pass membrane protein</topology>
    </subcellularLocation>
</comment>
<feature type="transmembrane region" description="Helical" evidence="5">
    <location>
        <begin position="209"/>
        <end position="230"/>
    </location>
</feature>
<keyword evidence="3 5" id="KW-1133">Transmembrane helix</keyword>
<evidence type="ECO:0000313" key="8">
    <source>
        <dbReference type="Proteomes" id="UP001431313"/>
    </source>
</evidence>